<evidence type="ECO:0000256" key="2">
    <source>
        <dbReference type="ARBA" id="ARBA00009840"/>
    </source>
</evidence>
<gene>
    <name evidence="7" type="primary">rmuC</name>
    <name evidence="7" type="ORF">GBM95_06500</name>
</gene>
<evidence type="ECO:0000313" key="8">
    <source>
        <dbReference type="Proteomes" id="UP000430564"/>
    </source>
</evidence>
<dbReference type="PANTHER" id="PTHR30563">
    <property type="entry name" value="DNA RECOMBINATION PROTEIN RMUC"/>
    <property type="match status" value="1"/>
</dbReference>
<reference evidence="7 8" key="1">
    <citation type="submission" date="2019-10" db="EMBL/GenBank/DDBJ databases">
        <title>Genome diversity of Sutterella seckii.</title>
        <authorList>
            <person name="Chaplin A.V."/>
            <person name="Sokolova S.R."/>
            <person name="Mosin K.A."/>
            <person name="Ivanova E.L."/>
            <person name="Kochetkova T.O."/>
            <person name="Goltsov A.Y."/>
            <person name="Trofimov D.Y."/>
            <person name="Efimov B.A."/>
        </authorList>
    </citation>
    <scope>NUCLEOTIDE SEQUENCE [LARGE SCALE GENOMIC DNA]</scope>
    <source>
        <strain evidence="7 8">ASD393</strain>
    </source>
</reference>
<feature type="coiled-coil region" evidence="5">
    <location>
        <begin position="139"/>
        <end position="228"/>
    </location>
</feature>
<sequence length="505" mass="55868">MPQTSTLLFAVLILSALSFIALAALLAILLTERRHGRDDADDRNDALMEGVMEVRRELSSQIAQTDARLTTAMTGLLNYIVQEEKRSGETLQNFSASSRGELERMNSILAKEFLSLQGMVDARFAKVLETNAGAAEGLGKRLNEELKEMRATLDQALGKVREENAQKLEAMRATVEEKLEKTLSERISASFRRVDEKLGLVETGLGEMRQMARNVARLQNILANVKTRGTFGEVQLNAILEEVLAPGQFASQVKLDPKSGEMVDFAVRLPGRDMENPCWLPIDSKFPLEDWEMLEEAERAGDPARAADARKGLERALLKQAKSIRDKYVKPPVTTEFAVMFLPSEGLYAEALRIPGLADRLQRELRITPAGPTVITALLNSLLMGFMTLAMEKRSGEVWRILTEVKTEFAGFTRQFEVVEKKFREAQSSLEQMSVKSRRMGSRMESIEALADEHPDGLPVSERPSEASLPSGGEAGEVPSAPSDQNAPISFRKVEVDSEAPSTVS</sequence>
<evidence type="ECO:0000256" key="1">
    <source>
        <dbReference type="ARBA" id="ARBA00003416"/>
    </source>
</evidence>
<keyword evidence="4" id="KW-0233">DNA recombination</keyword>
<dbReference type="InterPro" id="IPR003798">
    <property type="entry name" value="DNA_recombination_RmuC"/>
</dbReference>
<proteinExistence type="inferred from homology"/>
<evidence type="ECO:0000256" key="3">
    <source>
        <dbReference type="ARBA" id="ARBA00023054"/>
    </source>
</evidence>
<evidence type="ECO:0000313" key="7">
    <source>
        <dbReference type="EMBL" id="KAB7660153.1"/>
    </source>
</evidence>
<dbReference type="Pfam" id="PF02646">
    <property type="entry name" value="RmuC"/>
    <property type="match status" value="1"/>
</dbReference>
<dbReference type="GO" id="GO:0006310">
    <property type="term" value="P:DNA recombination"/>
    <property type="evidence" value="ECO:0007669"/>
    <property type="project" value="UniProtKB-KW"/>
</dbReference>
<evidence type="ECO:0000256" key="4">
    <source>
        <dbReference type="ARBA" id="ARBA00023172"/>
    </source>
</evidence>
<evidence type="ECO:0000256" key="6">
    <source>
        <dbReference type="SAM" id="MobiDB-lite"/>
    </source>
</evidence>
<dbReference type="AlphaFoldDB" id="A0A6I1ES89"/>
<feature type="region of interest" description="Disordered" evidence="6">
    <location>
        <begin position="430"/>
        <end position="505"/>
    </location>
</feature>
<dbReference type="OrthoDB" id="9765111at2"/>
<comment type="caution">
    <text evidence="7">The sequence shown here is derived from an EMBL/GenBank/DDBJ whole genome shotgun (WGS) entry which is preliminary data.</text>
</comment>
<comment type="function">
    <text evidence="1">Involved in DNA recombination.</text>
</comment>
<dbReference type="RefSeq" id="WP_152158358.1">
    <property type="nucleotide sequence ID" value="NZ_WEHX01000035.1"/>
</dbReference>
<comment type="similarity">
    <text evidence="2">Belongs to the RmuC family.</text>
</comment>
<dbReference type="EMBL" id="WEHX01000035">
    <property type="protein sequence ID" value="KAB7660153.1"/>
    <property type="molecule type" value="Genomic_DNA"/>
</dbReference>
<organism evidence="7 8">
    <name type="scientific">Sutterella seckii</name>
    <dbReference type="NCBI Taxonomy" id="1944635"/>
    <lineage>
        <taxon>Bacteria</taxon>
        <taxon>Pseudomonadati</taxon>
        <taxon>Pseudomonadota</taxon>
        <taxon>Betaproteobacteria</taxon>
        <taxon>Burkholderiales</taxon>
        <taxon>Sutterellaceae</taxon>
        <taxon>Sutterella</taxon>
    </lineage>
</organism>
<dbReference type="Proteomes" id="UP000430564">
    <property type="component" value="Unassembled WGS sequence"/>
</dbReference>
<keyword evidence="3 5" id="KW-0175">Coiled coil</keyword>
<dbReference type="PANTHER" id="PTHR30563:SF0">
    <property type="entry name" value="DNA RECOMBINATION PROTEIN RMUC"/>
    <property type="match status" value="1"/>
</dbReference>
<protein>
    <submittedName>
        <fullName evidence="7">DNA recombination protein RmuC</fullName>
    </submittedName>
</protein>
<name>A0A6I1ES89_9BURK</name>
<accession>A0A6I1ES89</accession>
<evidence type="ECO:0000256" key="5">
    <source>
        <dbReference type="SAM" id="Coils"/>
    </source>
</evidence>